<dbReference type="InParanoid" id="A0A0U5JCR1"/>
<name>A0A0U5JCR1_9BACT</name>
<dbReference type="AlphaFoldDB" id="A0A0U5JCR1"/>
<evidence type="ECO:0000313" key="2">
    <source>
        <dbReference type="EMBL" id="CUI17785.1"/>
    </source>
</evidence>
<organism evidence="2 3">
    <name type="scientific">Candidatus Protochlamydia naegleriophila</name>
    <dbReference type="NCBI Taxonomy" id="389348"/>
    <lineage>
        <taxon>Bacteria</taxon>
        <taxon>Pseudomonadati</taxon>
        <taxon>Chlamydiota</taxon>
        <taxon>Chlamydiia</taxon>
        <taxon>Parachlamydiales</taxon>
        <taxon>Parachlamydiaceae</taxon>
        <taxon>Candidatus Protochlamydia</taxon>
    </lineage>
</organism>
<protein>
    <submittedName>
        <fullName evidence="2">Putative Effector protein hopD2</fullName>
        <ecNumber evidence="2">3.1.3.48</ecNumber>
    </submittedName>
</protein>
<dbReference type="Proteomes" id="UP000069902">
    <property type="component" value="Chromosome cPNK"/>
</dbReference>
<dbReference type="PROSITE" id="PS00383">
    <property type="entry name" value="TYR_PHOSPHATASE_1"/>
    <property type="match status" value="1"/>
</dbReference>
<dbReference type="PATRIC" id="fig|389348.3.peg.2455"/>
<sequence length="239" mass="27111">MAISGSGQFTEENFTNMVRQLAVARLIVFDLREESHGLINGDAVSWTDGQTNYANVGKTLAEIEADENLRLVGAVQKGSIVVLNPAKDAQRLVVKQAKTEREFVESMGYTYVRLPITDHNRPSNEAIDQFVRLVKDRPSDSWVHVHCKGGKGRTTTFMALYDMMFNAQDVELADIIERQKWIGGADLVQTDKPLSFKQKPAEERLELVRTFYTYCREVPNFEISWSEWVSQQHVLASNP</sequence>
<evidence type="ECO:0000259" key="1">
    <source>
        <dbReference type="PROSITE" id="PS50056"/>
    </source>
</evidence>
<reference evidence="3" key="1">
    <citation type="submission" date="2015-09" db="EMBL/GenBank/DDBJ databases">
        <authorList>
            <person name="Bertelli C."/>
        </authorList>
    </citation>
    <scope>NUCLEOTIDE SEQUENCE [LARGE SCALE GENOMIC DNA]</scope>
    <source>
        <strain evidence="3">KNic</strain>
    </source>
</reference>
<gene>
    <name evidence="2" type="ORF">PNK_2184</name>
</gene>
<feature type="domain" description="Tyrosine specific protein phosphatases" evidence="1">
    <location>
        <begin position="128"/>
        <end position="180"/>
    </location>
</feature>
<dbReference type="KEGG" id="pnl:PNK_2184"/>
<dbReference type="InterPro" id="IPR016130">
    <property type="entry name" value="Tyr_Pase_AS"/>
</dbReference>
<dbReference type="RefSeq" id="WP_158021794.1">
    <property type="nucleotide sequence ID" value="NZ_LN879502.1"/>
</dbReference>
<keyword evidence="3" id="KW-1185">Reference proteome</keyword>
<dbReference type="EC" id="3.1.3.48" evidence="2"/>
<dbReference type="Gene3D" id="3.90.190.10">
    <property type="entry name" value="Protein tyrosine phosphatase superfamily"/>
    <property type="match status" value="1"/>
</dbReference>
<dbReference type="Pfam" id="PF14566">
    <property type="entry name" value="PTPlike_phytase"/>
    <property type="match status" value="1"/>
</dbReference>
<dbReference type="SMART" id="SM01301">
    <property type="entry name" value="PTPlike_phytase"/>
    <property type="match status" value="1"/>
</dbReference>
<dbReference type="STRING" id="389348.PNK_2184"/>
<dbReference type="InterPro" id="IPR000387">
    <property type="entry name" value="Tyr_Pase_dom"/>
</dbReference>
<dbReference type="InterPro" id="IPR050561">
    <property type="entry name" value="PTP"/>
</dbReference>
<dbReference type="GO" id="GO:0004725">
    <property type="term" value="F:protein tyrosine phosphatase activity"/>
    <property type="evidence" value="ECO:0007669"/>
    <property type="project" value="UniProtKB-EC"/>
</dbReference>
<evidence type="ECO:0000313" key="3">
    <source>
        <dbReference type="Proteomes" id="UP000069902"/>
    </source>
</evidence>
<dbReference type="PROSITE" id="PS50056">
    <property type="entry name" value="TYR_PHOSPHATASE_2"/>
    <property type="match status" value="1"/>
</dbReference>
<keyword evidence="2" id="KW-0378">Hydrolase</keyword>
<proteinExistence type="predicted"/>
<dbReference type="InterPro" id="IPR029021">
    <property type="entry name" value="Prot-tyrosine_phosphatase-like"/>
</dbReference>
<accession>A0A0U5JCR1</accession>
<dbReference type="Gene3D" id="3.30.70.1690">
    <property type="match status" value="1"/>
</dbReference>
<dbReference type="EMBL" id="LN879502">
    <property type="protein sequence ID" value="CUI17785.1"/>
    <property type="molecule type" value="Genomic_DNA"/>
</dbReference>
<dbReference type="SUPFAM" id="SSF52799">
    <property type="entry name" value="(Phosphotyrosine protein) phosphatases II"/>
    <property type="match status" value="1"/>
</dbReference>
<dbReference type="PANTHER" id="PTHR23339">
    <property type="entry name" value="TYROSINE SPECIFIC PROTEIN PHOSPHATASE AND DUAL SPECIFICITY PROTEIN PHOSPHATASE"/>
    <property type="match status" value="1"/>
</dbReference>